<dbReference type="Pfam" id="PF06839">
    <property type="entry name" value="Zn_ribbon_GRF"/>
    <property type="match status" value="1"/>
</dbReference>
<evidence type="ECO:0000259" key="5">
    <source>
        <dbReference type="PROSITE" id="PS51999"/>
    </source>
</evidence>
<dbReference type="GO" id="GO:0008270">
    <property type="term" value="F:zinc ion binding"/>
    <property type="evidence" value="ECO:0007669"/>
    <property type="project" value="UniProtKB-KW"/>
</dbReference>
<dbReference type="EMBL" id="KK113851">
    <property type="protein sequence ID" value="KFM61177.1"/>
    <property type="molecule type" value="Genomic_DNA"/>
</dbReference>
<protein>
    <submittedName>
        <fullName evidence="6">Zinc finger CCHC domain-containing protein 4</fullName>
    </submittedName>
</protein>
<evidence type="ECO:0000313" key="7">
    <source>
        <dbReference type="Proteomes" id="UP000054359"/>
    </source>
</evidence>
<gene>
    <name evidence="6" type="ORF">X975_22418</name>
</gene>
<accession>A0A087T7T8</accession>
<feature type="non-terminal residue" evidence="6">
    <location>
        <position position="162"/>
    </location>
</feature>
<dbReference type="AlphaFoldDB" id="A0A087T7T8"/>
<keyword evidence="7" id="KW-1185">Reference proteome</keyword>
<keyword evidence="2 4" id="KW-0863">Zinc-finger</keyword>
<dbReference type="Proteomes" id="UP000054359">
    <property type="component" value="Unassembled WGS sequence"/>
</dbReference>
<dbReference type="STRING" id="407821.A0A087T7T8"/>
<evidence type="ECO:0000256" key="4">
    <source>
        <dbReference type="PROSITE-ProRule" id="PRU01343"/>
    </source>
</evidence>
<evidence type="ECO:0000313" key="6">
    <source>
        <dbReference type="EMBL" id="KFM61177.1"/>
    </source>
</evidence>
<dbReference type="PANTHER" id="PTHR13493:SF3">
    <property type="entry name" value="RRNA N6-ADENOSINE-METHYLTRANSFERASE ZCCHC4"/>
    <property type="match status" value="1"/>
</dbReference>
<dbReference type="GO" id="GO:0008988">
    <property type="term" value="F:rRNA (adenine-N6-)-methyltransferase activity"/>
    <property type="evidence" value="ECO:0007669"/>
    <property type="project" value="InterPro"/>
</dbReference>
<dbReference type="GO" id="GO:0005730">
    <property type="term" value="C:nucleolus"/>
    <property type="evidence" value="ECO:0007669"/>
    <property type="project" value="TreeGrafter"/>
</dbReference>
<keyword evidence="1" id="KW-0479">Metal-binding</keyword>
<organism evidence="6 7">
    <name type="scientific">Stegodyphus mimosarum</name>
    <name type="common">African social velvet spider</name>
    <dbReference type="NCBI Taxonomy" id="407821"/>
    <lineage>
        <taxon>Eukaryota</taxon>
        <taxon>Metazoa</taxon>
        <taxon>Ecdysozoa</taxon>
        <taxon>Arthropoda</taxon>
        <taxon>Chelicerata</taxon>
        <taxon>Arachnida</taxon>
        <taxon>Araneae</taxon>
        <taxon>Araneomorphae</taxon>
        <taxon>Entelegynae</taxon>
        <taxon>Eresoidea</taxon>
        <taxon>Eresidae</taxon>
        <taxon>Stegodyphus</taxon>
    </lineage>
</organism>
<evidence type="ECO:0000256" key="3">
    <source>
        <dbReference type="ARBA" id="ARBA00022833"/>
    </source>
</evidence>
<feature type="domain" description="GRF-type" evidence="5">
    <location>
        <begin position="14"/>
        <end position="57"/>
    </location>
</feature>
<proteinExistence type="predicted"/>
<dbReference type="PROSITE" id="PS51999">
    <property type="entry name" value="ZF_GRF"/>
    <property type="match status" value="1"/>
</dbReference>
<dbReference type="InterPro" id="IPR010666">
    <property type="entry name" value="Znf_GRF"/>
</dbReference>
<evidence type="ECO:0000256" key="1">
    <source>
        <dbReference type="ARBA" id="ARBA00022723"/>
    </source>
</evidence>
<name>A0A087T7T8_STEMI</name>
<dbReference type="OMA" id="IAITHVR"/>
<dbReference type="GO" id="GO:0005737">
    <property type="term" value="C:cytoplasm"/>
    <property type="evidence" value="ECO:0007669"/>
    <property type="project" value="TreeGrafter"/>
</dbReference>
<reference evidence="6 7" key="1">
    <citation type="submission" date="2013-11" db="EMBL/GenBank/DDBJ databases">
        <title>Genome sequencing of Stegodyphus mimosarum.</title>
        <authorList>
            <person name="Bechsgaard J."/>
        </authorList>
    </citation>
    <scope>NUCLEOTIDE SEQUENCE [LARGE SCALE GENOMIC DNA]</scope>
</reference>
<keyword evidence="3" id="KW-0862">Zinc</keyword>
<evidence type="ECO:0000256" key="2">
    <source>
        <dbReference type="ARBA" id="ARBA00022771"/>
    </source>
</evidence>
<dbReference type="OrthoDB" id="431817at2759"/>
<dbReference type="PANTHER" id="PTHR13493">
    <property type="entry name" value="ZINC FINGER CCHC DOMAIN-CONTAINING"/>
    <property type="match status" value="1"/>
</dbReference>
<sequence length="162" mass="19139">MEVIFDDTKQHPSCPHGPCLMFERYNVAGLKTGRKFFACSAYRDRSLCDFFQWVEDKPSAEIEKFRRDQIEKKKPPFTHKEYIKRLKSFKNLPLTERRYCKTCSLLILPEESHAKHEIIDVIKEECLQPTILLNTLQNKKAEAQYFFSQKTVTFIVTSLKNL</sequence>
<dbReference type="InterPro" id="IPR039846">
    <property type="entry name" value="ZCCHC4"/>
</dbReference>